<reference evidence="1" key="1">
    <citation type="submission" date="2020-02" db="EMBL/GenBank/DDBJ databases">
        <authorList>
            <person name="Meier V. D."/>
        </authorList>
    </citation>
    <scope>NUCLEOTIDE SEQUENCE</scope>
    <source>
        <strain evidence="1">AVDCRST_MAG74</strain>
    </source>
</reference>
<feature type="non-terminal residue" evidence="1">
    <location>
        <position position="33"/>
    </location>
</feature>
<accession>A0A6J4NAW5</accession>
<protein>
    <submittedName>
        <fullName evidence="1">Uncharacterized protein</fullName>
    </submittedName>
</protein>
<sequence length="33" mass="3948">VRPAQAGKRNKFCRILESPYEFSHDERDGRQKE</sequence>
<proteinExistence type="predicted"/>
<evidence type="ECO:0000313" key="1">
    <source>
        <dbReference type="EMBL" id="CAA9379571.1"/>
    </source>
</evidence>
<organism evidence="1">
    <name type="scientific">uncultured Pyrinomonadaceae bacterium</name>
    <dbReference type="NCBI Taxonomy" id="2283094"/>
    <lineage>
        <taxon>Bacteria</taxon>
        <taxon>Pseudomonadati</taxon>
        <taxon>Acidobacteriota</taxon>
        <taxon>Blastocatellia</taxon>
        <taxon>Blastocatellales</taxon>
        <taxon>Pyrinomonadaceae</taxon>
        <taxon>environmental samples</taxon>
    </lineage>
</organism>
<dbReference type="EMBL" id="CADCUR010000021">
    <property type="protein sequence ID" value="CAA9379571.1"/>
    <property type="molecule type" value="Genomic_DNA"/>
</dbReference>
<gene>
    <name evidence="1" type="ORF">AVDCRST_MAG74-261</name>
</gene>
<feature type="non-terminal residue" evidence="1">
    <location>
        <position position="1"/>
    </location>
</feature>
<name>A0A6J4NAW5_9BACT</name>
<dbReference type="AlphaFoldDB" id="A0A6J4NAW5"/>